<keyword evidence="1" id="KW-0472">Membrane</keyword>
<dbReference type="Pfam" id="PF26071">
    <property type="entry name" value="DUF8028"/>
    <property type="match status" value="1"/>
</dbReference>
<feature type="transmembrane region" description="Helical" evidence="1">
    <location>
        <begin position="59"/>
        <end position="78"/>
    </location>
</feature>
<keyword evidence="1" id="KW-1133">Transmembrane helix</keyword>
<comment type="caution">
    <text evidence="2">The sequence shown here is derived from an EMBL/GenBank/DDBJ whole genome shotgun (WGS) entry which is preliminary data.</text>
</comment>
<organism evidence="2 3">
    <name type="scientific">Haloarcula rubra</name>
    <dbReference type="NCBI Taxonomy" id="2487747"/>
    <lineage>
        <taxon>Archaea</taxon>
        <taxon>Methanobacteriati</taxon>
        <taxon>Methanobacteriota</taxon>
        <taxon>Stenosarchaea group</taxon>
        <taxon>Halobacteria</taxon>
        <taxon>Halobacteriales</taxon>
        <taxon>Haloarculaceae</taxon>
        <taxon>Haloarcula</taxon>
    </lineage>
</organism>
<feature type="transmembrane region" description="Helical" evidence="1">
    <location>
        <begin position="32"/>
        <end position="53"/>
    </location>
</feature>
<dbReference type="EMBL" id="RKLR01000006">
    <property type="protein sequence ID" value="MBX0324425.1"/>
    <property type="molecule type" value="Genomic_DNA"/>
</dbReference>
<sequence>MSTVDSSLPRLPTVVPTLRALASRVAKSCLTAVRATAFWATIPLPLVVLGMLVSGVVTTAPLLVAGLVLLNVLCAAVGHDHSPGS</sequence>
<accession>A0AAW4PV67</accession>
<reference evidence="2 3" key="1">
    <citation type="submission" date="2021-06" db="EMBL/GenBank/DDBJ databases">
        <title>Halomicroarcula sp. a new haloarchaeum isolated from saline soil.</title>
        <authorList>
            <person name="Duran-Viseras A."/>
            <person name="Sanchez-Porro C."/>
            <person name="Ventosa A."/>
        </authorList>
    </citation>
    <scope>NUCLEOTIDE SEQUENCE [LARGE SCALE GENOMIC DNA]</scope>
    <source>
        <strain evidence="2 3">F13</strain>
    </source>
</reference>
<proteinExistence type="predicted"/>
<evidence type="ECO:0000256" key="1">
    <source>
        <dbReference type="SAM" id="Phobius"/>
    </source>
</evidence>
<evidence type="ECO:0000313" key="3">
    <source>
        <dbReference type="Proteomes" id="UP001430377"/>
    </source>
</evidence>
<keyword evidence="3" id="KW-1185">Reference proteome</keyword>
<keyword evidence="1" id="KW-0812">Transmembrane</keyword>
<evidence type="ECO:0000313" key="2">
    <source>
        <dbReference type="EMBL" id="MBX0324425.1"/>
    </source>
</evidence>
<dbReference type="Proteomes" id="UP001430377">
    <property type="component" value="Unassembled WGS sequence"/>
</dbReference>
<gene>
    <name evidence="2" type="ORF">EGH21_15455</name>
</gene>
<dbReference type="InterPro" id="IPR058341">
    <property type="entry name" value="DUF8028"/>
</dbReference>
<dbReference type="AlphaFoldDB" id="A0AAW4PV67"/>
<protein>
    <submittedName>
        <fullName evidence="2">Uncharacterized protein</fullName>
    </submittedName>
</protein>
<name>A0AAW4PV67_9EURY</name>
<dbReference type="RefSeq" id="WP_220619377.1">
    <property type="nucleotide sequence ID" value="NZ_RKLR01000006.1"/>
</dbReference>